<gene>
    <name evidence="1" type="ORF">UFOVP53_122</name>
</gene>
<protein>
    <submittedName>
        <fullName evidence="1">Uncharacterized protein</fullName>
    </submittedName>
</protein>
<accession>A0A6J5KVY0</accession>
<organism evidence="1">
    <name type="scientific">uncultured Caudovirales phage</name>
    <dbReference type="NCBI Taxonomy" id="2100421"/>
    <lineage>
        <taxon>Viruses</taxon>
        <taxon>Duplodnaviria</taxon>
        <taxon>Heunggongvirae</taxon>
        <taxon>Uroviricota</taxon>
        <taxon>Caudoviricetes</taxon>
        <taxon>Peduoviridae</taxon>
        <taxon>Maltschvirus</taxon>
        <taxon>Maltschvirus maltsch</taxon>
    </lineage>
</organism>
<evidence type="ECO:0000313" key="1">
    <source>
        <dbReference type="EMBL" id="CAB4125375.1"/>
    </source>
</evidence>
<sequence>MASKSYVYKKINKTSIERNVFMKFMRTIHKIGLIDVLITAPSANWNGVSFDLRVELIYVK</sequence>
<proteinExistence type="predicted"/>
<reference evidence="1" key="1">
    <citation type="submission" date="2020-04" db="EMBL/GenBank/DDBJ databases">
        <authorList>
            <person name="Chiriac C."/>
            <person name="Salcher M."/>
            <person name="Ghai R."/>
            <person name="Kavagutti S V."/>
        </authorList>
    </citation>
    <scope>NUCLEOTIDE SEQUENCE</scope>
</reference>
<name>A0A6J5KVY0_9CAUD</name>
<dbReference type="EMBL" id="LR796189">
    <property type="protein sequence ID" value="CAB4125375.1"/>
    <property type="molecule type" value="Genomic_DNA"/>
</dbReference>